<reference evidence="6" key="1">
    <citation type="submission" date="2011-02" db="EMBL/GenBank/DDBJ databases">
        <title>The complete genome of Planctomyces brasiliensis DSM 5305.</title>
        <authorList>
            <person name="Lucas S."/>
            <person name="Copeland A."/>
            <person name="Lapidus A."/>
            <person name="Bruce D."/>
            <person name="Goodwin L."/>
            <person name="Pitluck S."/>
            <person name="Kyrpides N."/>
            <person name="Mavromatis K."/>
            <person name="Pagani I."/>
            <person name="Ivanova N."/>
            <person name="Ovchinnikova G."/>
            <person name="Lu M."/>
            <person name="Detter J.C."/>
            <person name="Han C."/>
            <person name="Land M."/>
            <person name="Hauser L."/>
            <person name="Markowitz V."/>
            <person name="Cheng J.-F."/>
            <person name="Hugenholtz P."/>
            <person name="Woyke T."/>
            <person name="Wu D."/>
            <person name="Tindall B."/>
            <person name="Pomrenke H.G."/>
            <person name="Brambilla E."/>
            <person name="Klenk H.-P."/>
            <person name="Eisen J.A."/>
        </authorList>
    </citation>
    <scope>NUCLEOTIDE SEQUENCE [LARGE SCALE GENOMIC DNA]</scope>
    <source>
        <strain evidence="6">ATCC 49424 / DSM 5305 / JCM 21570 / NBRC 103401 / IFAM 1448</strain>
    </source>
</reference>
<dbReference type="PROSITE" id="PS50043">
    <property type="entry name" value="HTH_LUXR_2"/>
    <property type="match status" value="1"/>
</dbReference>
<dbReference type="PROSITE" id="PS00622">
    <property type="entry name" value="HTH_LUXR_1"/>
    <property type="match status" value="1"/>
</dbReference>
<dbReference type="InterPro" id="IPR011006">
    <property type="entry name" value="CheY-like_superfamily"/>
</dbReference>
<dbReference type="EMBL" id="CP002546">
    <property type="protein sequence ID" value="ADY60861.1"/>
    <property type="molecule type" value="Genomic_DNA"/>
</dbReference>
<dbReference type="Pfam" id="PF00196">
    <property type="entry name" value="GerE"/>
    <property type="match status" value="1"/>
</dbReference>
<protein>
    <submittedName>
        <fullName evidence="5">Two component transcriptional regulator, LuxR family</fullName>
    </submittedName>
</protein>
<dbReference type="SMART" id="SM00448">
    <property type="entry name" value="REC"/>
    <property type="match status" value="1"/>
</dbReference>
<dbReference type="InterPro" id="IPR016032">
    <property type="entry name" value="Sig_transdc_resp-reg_C-effctor"/>
</dbReference>
<dbReference type="SUPFAM" id="SSF46894">
    <property type="entry name" value="C-terminal effector domain of the bipartite response regulators"/>
    <property type="match status" value="1"/>
</dbReference>
<dbReference type="GO" id="GO:0006355">
    <property type="term" value="P:regulation of DNA-templated transcription"/>
    <property type="evidence" value="ECO:0007669"/>
    <property type="project" value="InterPro"/>
</dbReference>
<dbReference type="eggNOG" id="COG4566">
    <property type="taxonomic scope" value="Bacteria"/>
</dbReference>
<dbReference type="InterPro" id="IPR001789">
    <property type="entry name" value="Sig_transdc_resp-reg_receiver"/>
</dbReference>
<name>F0SKA4_RUBBR</name>
<dbReference type="RefSeq" id="WP_013629581.1">
    <property type="nucleotide sequence ID" value="NC_015174.1"/>
</dbReference>
<organism evidence="5 6">
    <name type="scientific">Rubinisphaera brasiliensis (strain ATCC 49424 / DSM 5305 / JCM 21570 / IAM 15109 / NBRC 103401 / IFAM 1448)</name>
    <name type="common">Planctomyces brasiliensis</name>
    <dbReference type="NCBI Taxonomy" id="756272"/>
    <lineage>
        <taxon>Bacteria</taxon>
        <taxon>Pseudomonadati</taxon>
        <taxon>Planctomycetota</taxon>
        <taxon>Planctomycetia</taxon>
        <taxon>Planctomycetales</taxon>
        <taxon>Planctomycetaceae</taxon>
        <taxon>Rubinisphaera</taxon>
    </lineage>
</organism>
<dbReference type="KEGG" id="pbs:Plabr_3264"/>
<gene>
    <name evidence="5" type="ordered locus">Plabr_3264</name>
</gene>
<evidence type="ECO:0000256" key="2">
    <source>
        <dbReference type="PROSITE-ProRule" id="PRU00169"/>
    </source>
</evidence>
<dbReference type="STRING" id="756272.Plabr_3264"/>
<dbReference type="GO" id="GO:0000160">
    <property type="term" value="P:phosphorelay signal transduction system"/>
    <property type="evidence" value="ECO:0007669"/>
    <property type="project" value="InterPro"/>
</dbReference>
<evidence type="ECO:0000313" key="6">
    <source>
        <dbReference type="Proteomes" id="UP000006860"/>
    </source>
</evidence>
<dbReference type="InterPro" id="IPR000792">
    <property type="entry name" value="Tscrpt_reg_LuxR_C"/>
</dbReference>
<feature type="modified residue" description="4-aspartylphosphate" evidence="2">
    <location>
        <position position="60"/>
    </location>
</feature>
<dbReference type="GO" id="GO:0003677">
    <property type="term" value="F:DNA binding"/>
    <property type="evidence" value="ECO:0007669"/>
    <property type="project" value="UniProtKB-KW"/>
</dbReference>
<proteinExistence type="predicted"/>
<dbReference type="InterPro" id="IPR039420">
    <property type="entry name" value="WalR-like"/>
</dbReference>
<keyword evidence="6" id="KW-1185">Reference proteome</keyword>
<evidence type="ECO:0000259" key="3">
    <source>
        <dbReference type="PROSITE" id="PS50043"/>
    </source>
</evidence>
<dbReference type="OrthoDB" id="271936at2"/>
<dbReference type="CDD" id="cd06170">
    <property type="entry name" value="LuxR_C_like"/>
    <property type="match status" value="1"/>
</dbReference>
<dbReference type="Gene3D" id="1.10.10.10">
    <property type="entry name" value="Winged helix-like DNA-binding domain superfamily/Winged helix DNA-binding domain"/>
    <property type="match status" value="1"/>
</dbReference>
<dbReference type="AlphaFoldDB" id="F0SKA4"/>
<dbReference type="InterPro" id="IPR036388">
    <property type="entry name" value="WH-like_DNA-bd_sf"/>
</dbReference>
<dbReference type="PANTHER" id="PTHR43214">
    <property type="entry name" value="TWO-COMPONENT RESPONSE REGULATOR"/>
    <property type="match status" value="1"/>
</dbReference>
<feature type="domain" description="HTH luxR-type" evidence="3">
    <location>
        <begin position="141"/>
        <end position="206"/>
    </location>
</feature>
<dbReference type="Proteomes" id="UP000006860">
    <property type="component" value="Chromosome"/>
</dbReference>
<dbReference type="PRINTS" id="PR00038">
    <property type="entry name" value="HTHLUXR"/>
</dbReference>
<evidence type="ECO:0000256" key="1">
    <source>
        <dbReference type="ARBA" id="ARBA00023125"/>
    </source>
</evidence>
<dbReference type="Pfam" id="PF00072">
    <property type="entry name" value="Response_reg"/>
    <property type="match status" value="1"/>
</dbReference>
<dbReference type="HOGENOM" id="CLU_000445_90_4_0"/>
<dbReference type="SUPFAM" id="SSF52172">
    <property type="entry name" value="CheY-like"/>
    <property type="match status" value="1"/>
</dbReference>
<feature type="domain" description="Response regulatory" evidence="4">
    <location>
        <begin position="9"/>
        <end position="125"/>
    </location>
</feature>
<dbReference type="PANTHER" id="PTHR43214:SF44">
    <property type="entry name" value="TWO-COMPONENT RESPONSE REGULATOR"/>
    <property type="match status" value="1"/>
</dbReference>
<keyword evidence="2" id="KW-0597">Phosphoprotein</keyword>
<dbReference type="PROSITE" id="PS50110">
    <property type="entry name" value="RESPONSE_REGULATORY"/>
    <property type="match status" value="1"/>
</dbReference>
<keyword evidence="1" id="KW-0238">DNA-binding</keyword>
<sequence length="216" mass="23822">MISAEAHAVVFIVDDETLVRSALALAIARSGFEPRSFENARQFLESDLDTGHRPCCLILDISLPGMSGPELQDQMEGEGIVMPIIAITGESDVKSAVKMVRDGAIDLLEKPFTTEALLRLVRRALAQYGEQRRIADAHKQALQRLSLLSPREKDVLEQICAGRTTKQIASEFDIGVQTIAKHKARILDKCQVRNELQLMKFMLQDAGLNPDVDVAG</sequence>
<evidence type="ECO:0000259" key="4">
    <source>
        <dbReference type="PROSITE" id="PS50110"/>
    </source>
</evidence>
<evidence type="ECO:0000313" key="5">
    <source>
        <dbReference type="EMBL" id="ADY60861.1"/>
    </source>
</evidence>
<dbReference type="Gene3D" id="3.40.50.2300">
    <property type="match status" value="1"/>
</dbReference>
<dbReference type="SMART" id="SM00421">
    <property type="entry name" value="HTH_LUXR"/>
    <property type="match status" value="1"/>
</dbReference>
<accession>F0SKA4</accession>